<dbReference type="EMBL" id="MT143974">
    <property type="protein sequence ID" value="QJA44264.1"/>
    <property type="molecule type" value="Genomic_DNA"/>
</dbReference>
<name>A0A6H1Z9N3_9ZZZZ</name>
<organism evidence="2">
    <name type="scientific">viral metagenome</name>
    <dbReference type="NCBI Taxonomy" id="1070528"/>
    <lineage>
        <taxon>unclassified sequences</taxon>
        <taxon>metagenomes</taxon>
        <taxon>organismal metagenomes</taxon>
    </lineage>
</organism>
<dbReference type="AlphaFoldDB" id="A0A6H1Z9N3"/>
<proteinExistence type="predicted"/>
<sequence>MDLYFFIGLVVVPLGAMIHPKIIWDNFIVFVMLILSGVLLFTFVLTIPVNRMVLTSEIQGFKAVVQVVNTDRQEGNIENAALKLKIAESNQWLAKTQYYAQIFNWHFPREVFELEAIK</sequence>
<feature type="transmembrane region" description="Helical" evidence="1">
    <location>
        <begin position="28"/>
        <end position="49"/>
    </location>
</feature>
<evidence type="ECO:0000256" key="1">
    <source>
        <dbReference type="SAM" id="Phobius"/>
    </source>
</evidence>
<evidence type="ECO:0000313" key="5">
    <source>
        <dbReference type="EMBL" id="QJH94453.1"/>
    </source>
</evidence>
<protein>
    <submittedName>
        <fullName evidence="2">Uncharacterized protein</fullName>
    </submittedName>
</protein>
<evidence type="ECO:0000313" key="4">
    <source>
        <dbReference type="EMBL" id="QJA70925.1"/>
    </source>
</evidence>
<dbReference type="EMBL" id="MT144601">
    <property type="protein sequence ID" value="QJH94453.1"/>
    <property type="molecule type" value="Genomic_DNA"/>
</dbReference>
<keyword evidence="1" id="KW-0472">Membrane</keyword>
<evidence type="ECO:0000313" key="2">
    <source>
        <dbReference type="EMBL" id="QJA44264.1"/>
    </source>
</evidence>
<evidence type="ECO:0000313" key="3">
    <source>
        <dbReference type="EMBL" id="QJA63358.1"/>
    </source>
</evidence>
<dbReference type="EMBL" id="MT141832">
    <property type="protein sequence ID" value="QJA70925.1"/>
    <property type="molecule type" value="Genomic_DNA"/>
</dbReference>
<gene>
    <name evidence="4" type="ORF">MM415A03493_0007</name>
    <name evidence="3" type="ORF">MM415B00633_0042</name>
    <name evidence="2" type="ORF">TM448A00090_0096</name>
    <name evidence="5" type="ORF">TM448B00221_0007</name>
</gene>
<reference evidence="2" key="1">
    <citation type="submission" date="2020-03" db="EMBL/GenBank/DDBJ databases">
        <title>The deep terrestrial virosphere.</title>
        <authorList>
            <person name="Holmfeldt K."/>
            <person name="Nilsson E."/>
            <person name="Simone D."/>
            <person name="Lopez-Fernandez M."/>
            <person name="Wu X."/>
            <person name="de Brujin I."/>
            <person name="Lundin D."/>
            <person name="Andersson A."/>
            <person name="Bertilsson S."/>
            <person name="Dopson M."/>
        </authorList>
    </citation>
    <scope>NUCLEOTIDE SEQUENCE</scope>
    <source>
        <strain evidence="4">MM415A03493</strain>
        <strain evidence="3">MM415B00633</strain>
        <strain evidence="2">TM448A00090</strain>
        <strain evidence="5">TM448B00221</strain>
    </source>
</reference>
<dbReference type="EMBL" id="MT141495">
    <property type="protein sequence ID" value="QJA63358.1"/>
    <property type="molecule type" value="Genomic_DNA"/>
</dbReference>
<keyword evidence="1" id="KW-1133">Transmembrane helix</keyword>
<keyword evidence="1" id="KW-0812">Transmembrane</keyword>
<accession>A0A6H1Z9N3</accession>